<protein>
    <submittedName>
        <fullName evidence="2">Uncharacterized protein</fullName>
    </submittedName>
</protein>
<keyword evidence="3" id="KW-1185">Reference proteome</keyword>
<dbReference type="AlphaFoldDB" id="A0A0L0N443"/>
<sequence length="175" mass="18998">MDANGVTPGGRPLIAPLNGPEPGNGGPRDRRPPPRSLAEALHEAGVPQDGSPAGSETPSEEDYDENVRPAFSSGVNHQQQPRRRRPTPAQTQQLSARKEPRGTIIRDGSGVHVFPEDDKGIQDLLQRSSQRIKDPKAAEKPGRFSGLVFTQQFSAFDTHNVASANSPFHGFYILF</sequence>
<dbReference type="STRING" id="1163406.A0A0L0N443"/>
<comment type="caution">
    <text evidence="2">The sequence shown here is derived from an EMBL/GenBank/DDBJ whole genome shotgun (WGS) entry which is preliminary data.</text>
</comment>
<dbReference type="OrthoDB" id="10039049at2759"/>
<evidence type="ECO:0000313" key="2">
    <source>
        <dbReference type="EMBL" id="KND88852.1"/>
    </source>
</evidence>
<accession>A0A0L0N443</accession>
<gene>
    <name evidence="2" type="ORF">TOPH_06376</name>
</gene>
<dbReference type="Proteomes" id="UP000036947">
    <property type="component" value="Unassembled WGS sequence"/>
</dbReference>
<name>A0A0L0N443_TOLOC</name>
<organism evidence="2 3">
    <name type="scientific">Tolypocladium ophioglossoides (strain CBS 100239)</name>
    <name type="common">Snaketongue truffleclub</name>
    <name type="synonym">Elaphocordyceps ophioglossoides</name>
    <dbReference type="NCBI Taxonomy" id="1163406"/>
    <lineage>
        <taxon>Eukaryota</taxon>
        <taxon>Fungi</taxon>
        <taxon>Dikarya</taxon>
        <taxon>Ascomycota</taxon>
        <taxon>Pezizomycotina</taxon>
        <taxon>Sordariomycetes</taxon>
        <taxon>Hypocreomycetidae</taxon>
        <taxon>Hypocreales</taxon>
        <taxon>Ophiocordycipitaceae</taxon>
        <taxon>Tolypocladium</taxon>
    </lineage>
</organism>
<evidence type="ECO:0000313" key="3">
    <source>
        <dbReference type="Proteomes" id="UP000036947"/>
    </source>
</evidence>
<feature type="region of interest" description="Disordered" evidence="1">
    <location>
        <begin position="1"/>
        <end position="116"/>
    </location>
</feature>
<proteinExistence type="predicted"/>
<reference evidence="2 3" key="1">
    <citation type="journal article" date="2015" name="BMC Genomics">
        <title>The genome of the truffle-parasite Tolypocladium ophioglossoides and the evolution of antifungal peptaibiotics.</title>
        <authorList>
            <person name="Quandt C.A."/>
            <person name="Bushley K.E."/>
            <person name="Spatafora J.W."/>
        </authorList>
    </citation>
    <scope>NUCLEOTIDE SEQUENCE [LARGE SCALE GENOMIC DNA]</scope>
    <source>
        <strain evidence="2 3">CBS 100239</strain>
    </source>
</reference>
<evidence type="ECO:0000256" key="1">
    <source>
        <dbReference type="SAM" id="MobiDB-lite"/>
    </source>
</evidence>
<dbReference type="EMBL" id="LFRF01000022">
    <property type="protein sequence ID" value="KND88852.1"/>
    <property type="molecule type" value="Genomic_DNA"/>
</dbReference>